<dbReference type="InterPro" id="IPR047722">
    <property type="entry name" value="STM4015-like"/>
</dbReference>
<evidence type="ECO:0000313" key="1">
    <source>
        <dbReference type="EMBL" id="XCM36676.1"/>
    </source>
</evidence>
<name>A0AAU8JDP5_9CYAN</name>
<dbReference type="RefSeq" id="WP_354635258.1">
    <property type="nucleotide sequence ID" value="NZ_CP159837.1"/>
</dbReference>
<dbReference type="Gene3D" id="3.80.10.10">
    <property type="entry name" value="Ribonuclease Inhibitor"/>
    <property type="match status" value="1"/>
</dbReference>
<gene>
    <name evidence="1" type="ORF">ABWT76_005449</name>
</gene>
<organism evidence="1">
    <name type="scientific">Planktothricoides raciborskii GIHE-MW2</name>
    <dbReference type="NCBI Taxonomy" id="2792601"/>
    <lineage>
        <taxon>Bacteria</taxon>
        <taxon>Bacillati</taxon>
        <taxon>Cyanobacteriota</taxon>
        <taxon>Cyanophyceae</taxon>
        <taxon>Oscillatoriophycideae</taxon>
        <taxon>Oscillatoriales</taxon>
        <taxon>Oscillatoriaceae</taxon>
        <taxon>Planktothricoides</taxon>
    </lineage>
</organism>
<dbReference type="NCBIfam" id="NF038076">
    <property type="entry name" value="fam_STM4015"/>
    <property type="match status" value="1"/>
</dbReference>
<dbReference type="SUPFAM" id="SSF52047">
    <property type="entry name" value="RNI-like"/>
    <property type="match status" value="1"/>
</dbReference>
<protein>
    <submittedName>
        <fullName evidence="1">STM4015 family protein</fullName>
    </submittedName>
</protein>
<accession>A0AAU8JDP5</accession>
<sequence>MSYYYQHASVFASRTVEEFDSEQGITTALGTAIALRYQYDDSHDIPESLALLVKDTLAVKLEALVIGVWKDLIEGGDNSSEVVNALVAVADRLPNLKAIFLGDILSEEYEISWIVQSDISPVLSAYPNLEWLQVRGGSGLEFSPVQHDNLKYLIIETGGLSREAIGQICQLQLPSLEHLELWLGSDYYGGDSTVEDLQPILEGNLYPKLKYLGLRNAQYTDEIAEAVVRFRKADRFSESRIIHQLKTLDLSMGTLGAKGAEFLCSSPSIKNLDTLNVSENYLNDEDIAKLASLKINLIADNQKDIEEYDENERYCSVSE</sequence>
<dbReference type="InterPro" id="IPR032675">
    <property type="entry name" value="LRR_dom_sf"/>
</dbReference>
<dbReference type="EMBL" id="CP159837">
    <property type="protein sequence ID" value="XCM36676.1"/>
    <property type="molecule type" value="Genomic_DNA"/>
</dbReference>
<dbReference type="AlphaFoldDB" id="A0AAU8JDP5"/>
<reference evidence="1" key="1">
    <citation type="submission" date="2024-07" db="EMBL/GenBank/DDBJ databases">
        <authorList>
            <person name="Kim Y.J."/>
            <person name="Jeong J.Y."/>
        </authorList>
    </citation>
    <scope>NUCLEOTIDE SEQUENCE</scope>
    <source>
        <strain evidence="1">GIHE-MW2</strain>
    </source>
</reference>
<proteinExistence type="predicted"/>